<dbReference type="EMBL" id="WVUK01000052">
    <property type="protein sequence ID" value="KAF7494829.1"/>
    <property type="molecule type" value="Genomic_DNA"/>
</dbReference>
<comment type="similarity">
    <text evidence="2">Belongs to the short-chain dehydrogenases/reductases (SDR) family.</text>
</comment>
<evidence type="ECO:0000256" key="2">
    <source>
        <dbReference type="RuleBase" id="RU000363"/>
    </source>
</evidence>
<reference evidence="3" key="2">
    <citation type="submission" date="2020-01" db="EMBL/GenBank/DDBJ databases">
        <authorList>
            <person name="Korhonen P.K.K."/>
            <person name="Guangxu M.G."/>
            <person name="Wang T.W."/>
            <person name="Stroehlein A.J.S."/>
            <person name="Young N.D."/>
            <person name="Ang C.-S.A."/>
            <person name="Fernando D.W.F."/>
            <person name="Lu H.L."/>
            <person name="Taylor S.T."/>
            <person name="Ehtesham M.E.M."/>
            <person name="Najaraj S.H.N."/>
            <person name="Harsha G.H.G."/>
            <person name="Madugundu A.M."/>
            <person name="Renuse S.R."/>
            <person name="Holt D.H."/>
            <person name="Pandey A.P."/>
            <person name="Papenfuss A.P."/>
            <person name="Gasser R.B.G."/>
            <person name="Fischer K.F."/>
        </authorList>
    </citation>
    <scope>NUCLEOTIDE SEQUENCE</scope>
    <source>
        <strain evidence="3">SSS_KF_BRIS2020</strain>
    </source>
</reference>
<dbReference type="InterPro" id="IPR036291">
    <property type="entry name" value="NAD(P)-bd_dom_sf"/>
</dbReference>
<dbReference type="PRINTS" id="PR00080">
    <property type="entry name" value="SDRFAMILY"/>
</dbReference>
<gene>
    <name evidence="3" type="ORF">SSS_8788</name>
</gene>
<protein>
    <submittedName>
        <fullName evidence="3">Retinol dehydrogenase 12</fullName>
    </submittedName>
</protein>
<accession>A0A834RCQ3</accession>
<evidence type="ECO:0000256" key="1">
    <source>
        <dbReference type="ARBA" id="ARBA00023002"/>
    </source>
</evidence>
<dbReference type="GO" id="GO:0016491">
    <property type="term" value="F:oxidoreductase activity"/>
    <property type="evidence" value="ECO:0007669"/>
    <property type="project" value="UniProtKB-KW"/>
</dbReference>
<dbReference type="EnsemblMetazoa" id="SSS_8788s_mrna">
    <property type="protein sequence ID" value="KAF7494829.1"/>
    <property type="gene ID" value="SSS_8788"/>
</dbReference>
<proteinExistence type="inferred from homology"/>
<keyword evidence="5" id="KW-1185">Reference proteome</keyword>
<dbReference type="InterPro" id="IPR002347">
    <property type="entry name" value="SDR_fam"/>
</dbReference>
<keyword evidence="1" id="KW-0560">Oxidoreductase</keyword>
<dbReference type="PANTHER" id="PTHR43157">
    <property type="entry name" value="PHOSPHATIDYLINOSITOL-GLYCAN BIOSYNTHESIS CLASS F PROTEIN-RELATED"/>
    <property type="match status" value="1"/>
</dbReference>
<evidence type="ECO:0000313" key="5">
    <source>
        <dbReference type="Proteomes" id="UP000070412"/>
    </source>
</evidence>
<evidence type="ECO:0000313" key="4">
    <source>
        <dbReference type="EnsemblMetazoa" id="KAF7494829.1"/>
    </source>
</evidence>
<dbReference type="PRINTS" id="PR00081">
    <property type="entry name" value="GDHRDH"/>
</dbReference>
<dbReference type="Gene3D" id="3.40.50.720">
    <property type="entry name" value="NAD(P)-binding Rossmann-like Domain"/>
    <property type="match status" value="1"/>
</dbReference>
<dbReference type="CDD" id="cd05327">
    <property type="entry name" value="retinol-DH_like_SDR_c_like"/>
    <property type="match status" value="1"/>
</dbReference>
<sequence length="336" mass="38696">MKMMSIRRLTIEFLTFVVFVVEFFTNILRFVGLGRRYYTKNYRLDGKVVLITGANSGIGKETAYQLCKRGAKVFLCCRDLIKGKEAIEDIGKRLNSKNELHLMQLDLSSFRSINQFANEMINLRIDVDILINNAGVMMCPKRMLSEDKHELQFATNHLGHFLLTHLILPLMTKSNDARILNVSSIHHIRGRINFGDLNFEKPNSYDPVDAYCQSKLANVLFTRKLAQILKENPKYHRIRTFALNPGTINTNLTRHIKGIRRTIYNILGTVFNLDTFSGTQTTLYCCLEPSLKSGAYYSNCQENKWLFQESKDIQSAQRLWDLSCKMTGIDSLHYIS</sequence>
<reference evidence="4" key="3">
    <citation type="submission" date="2022-06" db="UniProtKB">
        <authorList>
            <consortium name="EnsemblMetazoa"/>
        </authorList>
    </citation>
    <scope>IDENTIFICATION</scope>
</reference>
<dbReference type="SUPFAM" id="SSF51735">
    <property type="entry name" value="NAD(P)-binding Rossmann-fold domains"/>
    <property type="match status" value="1"/>
</dbReference>
<dbReference type="PANTHER" id="PTHR43157:SF31">
    <property type="entry name" value="PHOSPHATIDYLINOSITOL-GLYCAN BIOSYNTHESIS CLASS F PROTEIN"/>
    <property type="match status" value="1"/>
</dbReference>
<dbReference type="OrthoDB" id="191139at2759"/>
<organism evidence="3">
    <name type="scientific">Sarcoptes scabiei</name>
    <name type="common">Itch mite</name>
    <name type="synonym">Acarus scabiei</name>
    <dbReference type="NCBI Taxonomy" id="52283"/>
    <lineage>
        <taxon>Eukaryota</taxon>
        <taxon>Metazoa</taxon>
        <taxon>Ecdysozoa</taxon>
        <taxon>Arthropoda</taxon>
        <taxon>Chelicerata</taxon>
        <taxon>Arachnida</taxon>
        <taxon>Acari</taxon>
        <taxon>Acariformes</taxon>
        <taxon>Sarcoptiformes</taxon>
        <taxon>Astigmata</taxon>
        <taxon>Psoroptidia</taxon>
        <taxon>Sarcoptoidea</taxon>
        <taxon>Sarcoptidae</taxon>
        <taxon>Sarcoptinae</taxon>
        <taxon>Sarcoptes</taxon>
    </lineage>
</organism>
<dbReference type="Proteomes" id="UP000070412">
    <property type="component" value="Unassembled WGS sequence"/>
</dbReference>
<name>A0A834RCQ3_SARSC</name>
<evidence type="ECO:0000313" key="3">
    <source>
        <dbReference type="EMBL" id="KAF7494829.1"/>
    </source>
</evidence>
<dbReference type="Pfam" id="PF00106">
    <property type="entry name" value="adh_short"/>
    <property type="match status" value="1"/>
</dbReference>
<reference evidence="5" key="1">
    <citation type="journal article" date="2020" name="PLoS Negl. Trop. Dis.">
        <title>High-quality nuclear genome for Sarcoptes scabiei-A critical resource for a neglected parasite.</title>
        <authorList>
            <person name="Korhonen P.K."/>
            <person name="Gasser R.B."/>
            <person name="Ma G."/>
            <person name="Wang T."/>
            <person name="Stroehlein A.J."/>
            <person name="Young N.D."/>
            <person name="Ang C.S."/>
            <person name="Fernando D.D."/>
            <person name="Lu H.C."/>
            <person name="Taylor S."/>
            <person name="Reynolds S.L."/>
            <person name="Mofiz E."/>
            <person name="Najaraj S.H."/>
            <person name="Gowda H."/>
            <person name="Madugundu A."/>
            <person name="Renuse S."/>
            <person name="Holt D."/>
            <person name="Pandey A."/>
            <person name="Papenfuss A.T."/>
            <person name="Fischer K."/>
        </authorList>
    </citation>
    <scope>NUCLEOTIDE SEQUENCE [LARGE SCALE GENOMIC DNA]</scope>
</reference>
<dbReference type="AlphaFoldDB" id="A0A834RCQ3"/>